<evidence type="ECO:0000256" key="1">
    <source>
        <dbReference type="ARBA" id="ARBA00037947"/>
    </source>
</evidence>
<dbReference type="GO" id="GO:0031209">
    <property type="term" value="C:SCAR complex"/>
    <property type="evidence" value="ECO:0007669"/>
    <property type="project" value="TreeGrafter"/>
</dbReference>
<dbReference type="GO" id="GO:0048812">
    <property type="term" value="P:neuron projection morphogenesis"/>
    <property type="evidence" value="ECO:0007669"/>
    <property type="project" value="TreeGrafter"/>
</dbReference>
<dbReference type="Pfam" id="PF09735">
    <property type="entry name" value="Nckap1"/>
    <property type="match status" value="1"/>
</dbReference>
<reference evidence="2 3" key="1">
    <citation type="submission" date="2013-11" db="EMBL/GenBank/DDBJ databases">
        <title>Draft genome of the bovine lungworm Dictyocaulus viviparus.</title>
        <authorList>
            <person name="Mitreva M."/>
        </authorList>
    </citation>
    <scope>NUCLEOTIDE SEQUENCE [LARGE SCALE GENOMIC DNA]</scope>
    <source>
        <strain evidence="2 3">HannoverDv2000</strain>
    </source>
</reference>
<dbReference type="GO" id="GO:0030866">
    <property type="term" value="P:cortical actin cytoskeleton organization"/>
    <property type="evidence" value="ECO:0007669"/>
    <property type="project" value="TreeGrafter"/>
</dbReference>
<organism evidence="2 3">
    <name type="scientific">Dictyocaulus viviparus</name>
    <name type="common">Bovine lungworm</name>
    <dbReference type="NCBI Taxonomy" id="29172"/>
    <lineage>
        <taxon>Eukaryota</taxon>
        <taxon>Metazoa</taxon>
        <taxon>Ecdysozoa</taxon>
        <taxon>Nematoda</taxon>
        <taxon>Chromadorea</taxon>
        <taxon>Rhabditida</taxon>
        <taxon>Rhabditina</taxon>
        <taxon>Rhabditomorpha</taxon>
        <taxon>Strongyloidea</taxon>
        <taxon>Metastrongylidae</taxon>
        <taxon>Dictyocaulus</taxon>
    </lineage>
</organism>
<dbReference type="GO" id="GO:0030031">
    <property type="term" value="P:cell projection assembly"/>
    <property type="evidence" value="ECO:0007669"/>
    <property type="project" value="TreeGrafter"/>
</dbReference>
<comment type="similarity">
    <text evidence="1">Belongs to the HEM-1/HEM-2 family.</text>
</comment>
<dbReference type="OrthoDB" id="548214at2759"/>
<dbReference type="PANTHER" id="PTHR12093">
    <property type="entry name" value="NCK-ASSOCIATED PROTEIN 1"/>
    <property type="match status" value="1"/>
</dbReference>
<protein>
    <submittedName>
        <fullName evidence="2">Uncharacterized protein</fullName>
    </submittedName>
</protein>
<dbReference type="GO" id="GO:0016477">
    <property type="term" value="P:cell migration"/>
    <property type="evidence" value="ECO:0007669"/>
    <property type="project" value="TreeGrafter"/>
</dbReference>
<accession>A0A0D8XQ72</accession>
<reference evidence="3" key="2">
    <citation type="journal article" date="2016" name="Sci. Rep.">
        <title>Dictyocaulus viviparus genome, variome and transcriptome elucidate lungworm biology and support future intervention.</title>
        <authorList>
            <person name="McNulty S.N."/>
            <person name="Strube C."/>
            <person name="Rosa B.A."/>
            <person name="Martin J.C."/>
            <person name="Tyagi R."/>
            <person name="Choi Y.J."/>
            <person name="Wang Q."/>
            <person name="Hallsworth Pepin K."/>
            <person name="Zhang X."/>
            <person name="Ozersky P."/>
            <person name="Wilson R.K."/>
            <person name="Sternberg P.W."/>
            <person name="Gasser R.B."/>
            <person name="Mitreva M."/>
        </authorList>
    </citation>
    <scope>NUCLEOTIDE SEQUENCE [LARGE SCALE GENOMIC DNA]</scope>
    <source>
        <strain evidence="3">HannoverDv2000</strain>
    </source>
</reference>
<sequence>MEKTIFRAEKNFLANLNNTHCIPLAVNTIAGALFHYHARGDIHLRMKEFLALASSSVLRAAQELEGHQDAVNNQSTLYIMLDEFVNKCRWLSMDVLEACLPYNLVRIAYQHCYQQETDSF</sequence>
<dbReference type="EMBL" id="KN716378">
    <property type="protein sequence ID" value="KJH45944.1"/>
    <property type="molecule type" value="Genomic_DNA"/>
</dbReference>
<dbReference type="STRING" id="29172.A0A0D8XQ72"/>
<keyword evidence="3" id="KW-1185">Reference proteome</keyword>
<proteinExistence type="inferred from homology"/>
<evidence type="ECO:0000313" key="2">
    <source>
        <dbReference type="EMBL" id="KJH45944.1"/>
    </source>
</evidence>
<dbReference type="Proteomes" id="UP000053766">
    <property type="component" value="Unassembled WGS sequence"/>
</dbReference>
<gene>
    <name evidence="2" type="ORF">DICVIV_08022</name>
</gene>
<name>A0A0D8XQ72_DICVI</name>
<evidence type="ECO:0000313" key="3">
    <source>
        <dbReference type="Proteomes" id="UP000053766"/>
    </source>
</evidence>
<dbReference type="InterPro" id="IPR019137">
    <property type="entry name" value="Nck-associated_protein-1"/>
</dbReference>
<dbReference type="PANTHER" id="PTHR12093:SF10">
    <property type="entry name" value="MEMBRANE-ASSOCIATED PROTEIN HEM"/>
    <property type="match status" value="1"/>
</dbReference>
<dbReference type="AlphaFoldDB" id="A0A0D8XQ72"/>